<evidence type="ECO:0000313" key="2">
    <source>
        <dbReference type="EMBL" id="CAI3998175.1"/>
    </source>
</evidence>
<dbReference type="EMBL" id="CAMXCT030002442">
    <property type="protein sequence ID" value="CAL4785487.1"/>
    <property type="molecule type" value="Genomic_DNA"/>
</dbReference>
<keyword evidence="5" id="KW-1185">Reference proteome</keyword>
<dbReference type="OrthoDB" id="446327at2759"/>
<dbReference type="AlphaFoldDB" id="A0A9P1CUZ0"/>
<feature type="domain" description="Reverse transcriptase Ty1/copia-type" evidence="1">
    <location>
        <begin position="4"/>
        <end position="121"/>
    </location>
</feature>
<reference evidence="2" key="1">
    <citation type="submission" date="2022-10" db="EMBL/GenBank/DDBJ databases">
        <authorList>
            <person name="Chen Y."/>
            <person name="Dougan E. K."/>
            <person name="Chan C."/>
            <person name="Rhodes N."/>
            <person name="Thang M."/>
        </authorList>
    </citation>
    <scope>NUCLEOTIDE SEQUENCE</scope>
</reference>
<evidence type="ECO:0000313" key="3">
    <source>
        <dbReference type="EMBL" id="CAL1151550.1"/>
    </source>
</evidence>
<accession>A0A9P1CUZ0</accession>
<dbReference type="Pfam" id="PF07727">
    <property type="entry name" value="RVT_2"/>
    <property type="match status" value="1"/>
</dbReference>
<organism evidence="2">
    <name type="scientific">Cladocopium goreaui</name>
    <dbReference type="NCBI Taxonomy" id="2562237"/>
    <lineage>
        <taxon>Eukaryota</taxon>
        <taxon>Sar</taxon>
        <taxon>Alveolata</taxon>
        <taxon>Dinophyceae</taxon>
        <taxon>Suessiales</taxon>
        <taxon>Symbiodiniaceae</taxon>
        <taxon>Cladocopium</taxon>
    </lineage>
</organism>
<name>A0A9P1CUZ0_9DINO</name>
<gene>
    <name evidence="2" type="ORF">C1SCF055_LOCUS24496</name>
</gene>
<protein>
    <submittedName>
        <fullName evidence="4">Transposon Ty1-PR1 Gag-Pol polyprotein</fullName>
    </submittedName>
</protein>
<comment type="caution">
    <text evidence="2">The sequence shown here is derived from an EMBL/GenBank/DDBJ whole genome shotgun (WGS) entry which is preliminary data.</text>
</comment>
<dbReference type="InterPro" id="IPR013103">
    <property type="entry name" value="RVT_2"/>
</dbReference>
<evidence type="ECO:0000313" key="4">
    <source>
        <dbReference type="EMBL" id="CAL4785487.1"/>
    </source>
</evidence>
<dbReference type="Proteomes" id="UP001152797">
    <property type="component" value="Unassembled WGS sequence"/>
</dbReference>
<dbReference type="EMBL" id="CAMXCT010002442">
    <property type="protein sequence ID" value="CAI3998175.1"/>
    <property type="molecule type" value="Genomic_DNA"/>
</dbReference>
<evidence type="ECO:0000313" key="5">
    <source>
        <dbReference type="Proteomes" id="UP001152797"/>
    </source>
</evidence>
<sequence length="376" mass="42242">MELMRVCKSAYGLSEAPRLWYLRATELLIECGFTELPMCKAAYAKRDKKGQVVCIICLHVDDGLVVCSPKELKQVKADLDSKFSIKEWQDLCEKPVTFLGVKTSYHQGIFHDDMTEYVSKIDFAPVTGEDSEPLHGKALSAFRRLIMQMRWPAHYVMPEFLYRTSHLAQKVSTACFLDLKEGNNILKQMKESATKGGAKLSIHPLKGEPLFVSFFNASLGKTSEKKGQQGEVHFITTVSAYTGNAMANLIEFHSNKIQRVVRSSLAAEGCAMASAGDRNLFNRVVFDAMYHGCLEIGSDWRNFMKTAGCLVTDAKGLHDHVHKTGGVATEKQEYRKSSQISLIQTAEDQKEEERRCAQEAQIEKCYHGMSTCLHFD</sequence>
<reference evidence="3" key="2">
    <citation type="submission" date="2024-04" db="EMBL/GenBank/DDBJ databases">
        <authorList>
            <person name="Chen Y."/>
            <person name="Shah S."/>
            <person name="Dougan E. K."/>
            <person name="Thang M."/>
            <person name="Chan C."/>
        </authorList>
    </citation>
    <scope>NUCLEOTIDE SEQUENCE [LARGE SCALE GENOMIC DNA]</scope>
</reference>
<proteinExistence type="predicted"/>
<dbReference type="EMBL" id="CAMXCT020002442">
    <property type="protein sequence ID" value="CAL1151550.1"/>
    <property type="molecule type" value="Genomic_DNA"/>
</dbReference>
<evidence type="ECO:0000259" key="1">
    <source>
        <dbReference type="Pfam" id="PF07727"/>
    </source>
</evidence>